<dbReference type="CDD" id="cd10917">
    <property type="entry name" value="CE4_NodB_like_6s_7s"/>
    <property type="match status" value="1"/>
</dbReference>
<dbReference type="Pfam" id="PF01522">
    <property type="entry name" value="Polysacc_deac_1"/>
    <property type="match status" value="1"/>
</dbReference>
<name>F7NJS6_9FIRM</name>
<comment type="caution">
    <text evidence="2">The sequence shown here is derived from an EMBL/GenBank/DDBJ whole genome shotgun (WGS) entry which is preliminary data.</text>
</comment>
<dbReference type="InterPro" id="IPR011330">
    <property type="entry name" value="Glyco_hydro/deAcase_b/a-brl"/>
</dbReference>
<dbReference type="Gene3D" id="3.20.20.370">
    <property type="entry name" value="Glycoside hydrolase/deacetylase"/>
    <property type="match status" value="1"/>
</dbReference>
<accession>F7NJS6</accession>
<dbReference type="STRING" id="1009370.ALO_11669"/>
<dbReference type="InterPro" id="IPR002509">
    <property type="entry name" value="NODB_dom"/>
</dbReference>
<dbReference type="GO" id="GO:0005975">
    <property type="term" value="P:carbohydrate metabolic process"/>
    <property type="evidence" value="ECO:0007669"/>
    <property type="project" value="InterPro"/>
</dbReference>
<dbReference type="GO" id="GO:0016810">
    <property type="term" value="F:hydrolase activity, acting on carbon-nitrogen (but not peptide) bonds"/>
    <property type="evidence" value="ECO:0007669"/>
    <property type="project" value="InterPro"/>
</dbReference>
<evidence type="ECO:0000313" key="2">
    <source>
        <dbReference type="EMBL" id="EGO63732.1"/>
    </source>
</evidence>
<reference evidence="2 3" key="1">
    <citation type="journal article" date="2011" name="EMBO J.">
        <title>Structural diversity of bacterial flagellar motors.</title>
        <authorList>
            <person name="Chen S."/>
            <person name="Beeby M."/>
            <person name="Murphy G.E."/>
            <person name="Leadbetter J.R."/>
            <person name="Hendrixson D.R."/>
            <person name="Briegel A."/>
            <person name="Li Z."/>
            <person name="Shi J."/>
            <person name="Tocheva E.I."/>
            <person name="Muller A."/>
            <person name="Dobro M.J."/>
            <person name="Jensen G.J."/>
        </authorList>
    </citation>
    <scope>NUCLEOTIDE SEQUENCE [LARGE SCALE GENOMIC DNA]</scope>
    <source>
        <strain evidence="2 3">DSM 6540</strain>
    </source>
</reference>
<dbReference type="AlphaFoldDB" id="F7NJS6"/>
<keyword evidence="3" id="KW-1185">Reference proteome</keyword>
<feature type="domain" description="NodB homology" evidence="1">
    <location>
        <begin position="61"/>
        <end position="178"/>
    </location>
</feature>
<sequence length="452" mass="50722">MKYKTILLVPVLLLLGVYLTGIPFIGLFSLLPEQAAALFSIRTVQATAADNQAQEIRVIPTTEPALSFTFGGLSREAAVSDVLRRLRGLGIRATFFVMEPEIRRHPATLRKIIADGHEIGIAIRPKDGEAPDETRRMILATGRLLQEQFGVTTGLVKQPWGAVSDTTKEAVAGLGYRLIGQSVNVVQSRHKDYTAADQVMAEIFGKFALSLSRGQIVHFRMDYYSNERLAGDLVETIKWRKVDNIAYAPSYDNPANNPANDSQYAIKPVGELLRHSRFIYQYPADPATIPGGLRYDGPSVRITGRNVMAEAAKRYIGHKDVNYEDRMLGFSKMETRRLDTSGLIHTEDRVIFLTFDDWEQTPRSISCCMFCASTGLRRRFSLRPITYYIIRTCSGRLPWKAMKSPAIPISICRWSFAIREPAGWYKPRIKTNIAPTLPQPTENCGLSPEMFL</sequence>
<evidence type="ECO:0000313" key="3">
    <source>
        <dbReference type="Proteomes" id="UP000003240"/>
    </source>
</evidence>
<dbReference type="Proteomes" id="UP000003240">
    <property type="component" value="Unassembled WGS sequence"/>
</dbReference>
<dbReference type="EMBL" id="AFGF01000098">
    <property type="protein sequence ID" value="EGO63732.1"/>
    <property type="molecule type" value="Genomic_DNA"/>
</dbReference>
<dbReference type="SUPFAM" id="SSF88713">
    <property type="entry name" value="Glycoside hydrolase/deacetylase"/>
    <property type="match status" value="1"/>
</dbReference>
<evidence type="ECO:0000259" key="1">
    <source>
        <dbReference type="Pfam" id="PF01522"/>
    </source>
</evidence>
<gene>
    <name evidence="2" type="ORF">ALO_11669</name>
</gene>
<protein>
    <submittedName>
        <fullName evidence="2">Polysaccharide deacetylase</fullName>
    </submittedName>
</protein>
<organism evidence="2 3">
    <name type="scientific">Acetonema longum DSM 6540</name>
    <dbReference type="NCBI Taxonomy" id="1009370"/>
    <lineage>
        <taxon>Bacteria</taxon>
        <taxon>Bacillati</taxon>
        <taxon>Bacillota</taxon>
        <taxon>Negativicutes</taxon>
        <taxon>Acetonemataceae</taxon>
        <taxon>Acetonema</taxon>
    </lineage>
</organism>
<dbReference type="eggNOG" id="COG0726">
    <property type="taxonomic scope" value="Bacteria"/>
</dbReference>
<proteinExistence type="predicted"/>